<evidence type="ECO:0000256" key="3">
    <source>
        <dbReference type="ARBA" id="ARBA00023098"/>
    </source>
</evidence>
<protein>
    <submittedName>
        <fullName evidence="5">Lecithin retinol acyltransferase family protein</fullName>
    </submittedName>
</protein>
<name>A0A5C0ZW88_9GAMM</name>
<dbReference type="Proteomes" id="UP000322553">
    <property type="component" value="Chromosome"/>
</dbReference>
<dbReference type="GO" id="GO:0005737">
    <property type="term" value="C:cytoplasm"/>
    <property type="evidence" value="ECO:0007669"/>
    <property type="project" value="TreeGrafter"/>
</dbReference>
<organism evidence="5 6">
    <name type="scientific">Kushneria phosphatilytica</name>
    <dbReference type="NCBI Taxonomy" id="657387"/>
    <lineage>
        <taxon>Bacteria</taxon>
        <taxon>Pseudomonadati</taxon>
        <taxon>Pseudomonadota</taxon>
        <taxon>Gammaproteobacteria</taxon>
        <taxon>Oceanospirillales</taxon>
        <taxon>Halomonadaceae</taxon>
        <taxon>Kushneria</taxon>
    </lineage>
</organism>
<reference evidence="5 6" key="1">
    <citation type="submission" date="2019-08" db="EMBL/GenBank/DDBJ databases">
        <title>Complete genome sequence of Kushneria sp. YCWA18, a halophilic phosphate-solubilizing bacterium isolated from Daqiao saltern in China.</title>
        <authorList>
            <person name="Du G.-X."/>
            <person name="Qu L.-Y."/>
        </authorList>
    </citation>
    <scope>NUCLEOTIDE SEQUENCE [LARGE SCALE GENOMIC DNA]</scope>
    <source>
        <strain evidence="5 6">YCWA18</strain>
    </source>
</reference>
<keyword evidence="5" id="KW-0012">Acyltransferase</keyword>
<dbReference type="InterPro" id="IPR051496">
    <property type="entry name" value="H-rev107_PLA/AT"/>
</dbReference>
<gene>
    <name evidence="5" type="ORF">FY550_06790</name>
</gene>
<feature type="domain" description="LRAT" evidence="4">
    <location>
        <begin position="6"/>
        <end position="109"/>
    </location>
</feature>
<evidence type="ECO:0000256" key="2">
    <source>
        <dbReference type="ARBA" id="ARBA00022801"/>
    </source>
</evidence>
<keyword evidence="6" id="KW-1185">Reference proteome</keyword>
<proteinExistence type="predicted"/>
<dbReference type="Gene3D" id="3.90.1720.10">
    <property type="entry name" value="endopeptidase domain like (from Nostoc punctiforme)"/>
    <property type="match status" value="1"/>
</dbReference>
<evidence type="ECO:0000313" key="5">
    <source>
        <dbReference type="EMBL" id="QEL10860.1"/>
    </source>
</evidence>
<dbReference type="KEGG" id="kuy:FY550_06790"/>
<dbReference type="Pfam" id="PF04970">
    <property type="entry name" value="LRAT"/>
    <property type="match status" value="1"/>
</dbReference>
<dbReference type="AlphaFoldDB" id="A0A5C0ZW88"/>
<dbReference type="GO" id="GO:0016410">
    <property type="term" value="F:N-acyltransferase activity"/>
    <property type="evidence" value="ECO:0007669"/>
    <property type="project" value="TreeGrafter"/>
</dbReference>
<evidence type="ECO:0000256" key="1">
    <source>
        <dbReference type="ARBA" id="ARBA00022679"/>
    </source>
</evidence>
<keyword evidence="1 5" id="KW-0808">Transferase</keyword>
<dbReference type="InterPro" id="IPR007053">
    <property type="entry name" value="LRAT_dom"/>
</dbReference>
<dbReference type="PROSITE" id="PS51934">
    <property type="entry name" value="LRAT"/>
    <property type="match status" value="1"/>
</dbReference>
<dbReference type="GO" id="GO:0008970">
    <property type="term" value="F:phospholipase A1 activity"/>
    <property type="evidence" value="ECO:0007669"/>
    <property type="project" value="TreeGrafter"/>
</dbReference>
<dbReference type="PANTHER" id="PTHR13943">
    <property type="entry name" value="HRAS-LIKE SUPPRESSOR - RELATED"/>
    <property type="match status" value="1"/>
</dbReference>
<dbReference type="EMBL" id="CP043420">
    <property type="protein sequence ID" value="QEL10860.1"/>
    <property type="molecule type" value="Genomic_DNA"/>
</dbReference>
<evidence type="ECO:0000259" key="4">
    <source>
        <dbReference type="PROSITE" id="PS51934"/>
    </source>
</evidence>
<keyword evidence="3" id="KW-0443">Lipid metabolism</keyword>
<sequence>MKPGDHIYVKSTLYSHHGICVGFDRVIHYAGFANGSSGSGDSTVKLVSRSEFASGRKIYVRAYRQPAFSRSTIVCRAYSRLSEDAYSLLFNNCEHFAHWCVMGFGKSKQIDDKVKYANRATEGYWVYRQAQLANNARISTTAPITFTSAISSSKAPSTMATSQLLESATKQMVPRTAQTASSLVSGARIASSMSTSTSLAIGLGGTGGGALATAAGITSGAVTVAAAPYIVGAAVAGFGASWRFKKFRGY</sequence>
<keyword evidence="2" id="KW-0378">Hydrolase</keyword>
<dbReference type="PANTHER" id="PTHR13943:SF77">
    <property type="entry name" value="LRAT DOMAIN-CONTAINING PROTEIN"/>
    <property type="match status" value="1"/>
</dbReference>
<dbReference type="GO" id="GO:0070292">
    <property type="term" value="P:N-acylphosphatidylethanolamine metabolic process"/>
    <property type="evidence" value="ECO:0007669"/>
    <property type="project" value="TreeGrafter"/>
</dbReference>
<evidence type="ECO:0000313" key="6">
    <source>
        <dbReference type="Proteomes" id="UP000322553"/>
    </source>
</evidence>
<dbReference type="OrthoDB" id="9812095at2"/>
<dbReference type="GO" id="GO:0004623">
    <property type="term" value="F:phospholipase A2 activity"/>
    <property type="evidence" value="ECO:0007669"/>
    <property type="project" value="TreeGrafter"/>
</dbReference>
<accession>A0A5C0ZW88</accession>